<organism>
    <name type="scientific">Serpula lacrymans var. lacrymans (strain S7.9)</name>
    <name type="common">Dry rot fungus</name>
    <dbReference type="NCBI Taxonomy" id="578457"/>
    <lineage>
        <taxon>Eukaryota</taxon>
        <taxon>Fungi</taxon>
        <taxon>Dikarya</taxon>
        <taxon>Basidiomycota</taxon>
        <taxon>Agaricomycotina</taxon>
        <taxon>Agaricomycetes</taxon>
        <taxon>Agaricomycetidae</taxon>
        <taxon>Boletales</taxon>
        <taxon>Coniophorineae</taxon>
        <taxon>Serpulaceae</taxon>
        <taxon>Serpula</taxon>
    </lineage>
</organism>
<dbReference type="EMBL" id="GL945432">
    <property type="protein sequence ID" value="EGO26431.1"/>
    <property type="molecule type" value="Genomic_DNA"/>
</dbReference>
<dbReference type="CDD" id="cd18186">
    <property type="entry name" value="BTB_POZ_ZBTB_KLHL-like"/>
    <property type="match status" value="1"/>
</dbReference>
<name>F8NSC2_SERL9</name>
<reference evidence="2" key="1">
    <citation type="submission" date="2011-04" db="EMBL/GenBank/DDBJ databases">
        <title>Evolution of plant cell wall degrading machinery underlies the functional diversity of forest fungi.</title>
        <authorList>
            <consortium name="US DOE Joint Genome Institute (JGI-PGF)"/>
            <person name="Eastwood D.C."/>
            <person name="Floudas D."/>
            <person name="Binder M."/>
            <person name="Majcherczyk A."/>
            <person name="Schneider P."/>
            <person name="Aerts A."/>
            <person name="Asiegbu F.O."/>
            <person name="Baker S.E."/>
            <person name="Barry K."/>
            <person name="Bendiksby M."/>
            <person name="Blumentritt M."/>
            <person name="Coutinho P.M."/>
            <person name="Cullen D."/>
            <person name="Cullen D."/>
            <person name="Gathman A."/>
            <person name="Goodell B."/>
            <person name="Henrissat B."/>
            <person name="Ihrmark K."/>
            <person name="Kauserud H."/>
            <person name="Kohler A."/>
            <person name="LaButti K."/>
            <person name="Lapidus A."/>
            <person name="Lavin J.L."/>
            <person name="Lee Y.-H."/>
            <person name="Lindquist E."/>
            <person name="Lilly W."/>
            <person name="Lucas S."/>
            <person name="Morin E."/>
            <person name="Murat C."/>
            <person name="Oguiza J.A."/>
            <person name="Park J."/>
            <person name="Pisabarro A.G."/>
            <person name="Riley R."/>
            <person name="Rosling A."/>
            <person name="Salamov A."/>
            <person name="Schmidt O."/>
            <person name="Schmutz J."/>
            <person name="Skrede I."/>
            <person name="Stenlid J."/>
            <person name="Wiebenga A."/>
            <person name="Xie X."/>
            <person name="Kues U."/>
            <person name="Hibbett D.S."/>
            <person name="Hoffmeister D."/>
            <person name="Hogberg N."/>
            <person name="Martin F."/>
            <person name="Grigoriev I.V."/>
            <person name="Watkinson S.C."/>
        </authorList>
    </citation>
    <scope>NUCLEOTIDE SEQUENCE</scope>
    <source>
        <strain evidence="2">S7.9</strain>
    </source>
</reference>
<feature type="domain" description="BTB" evidence="1">
    <location>
        <begin position="24"/>
        <end position="98"/>
    </location>
</feature>
<sequence>MADKTETSVQPPSKVEQDPVFYFSDVTFQVENSLFKVHRLPFQQGSKVFREMFQLPAPEGGVADGCDDDHPLHLEQIKKEDFKQFLRVLFPGSVIYEARCIVSWTSHSSRPYKQETLPATLAEWTSVLKLSTMWDFDVVRQNTIKQMFSMNLGCVRRAVLAIEYDIDEWLVPALNELARRKEPITLAEMAHMGAELTLKMAAVRENVTYDWNCLKLGERKAERIDFSPKIREVLGL</sequence>
<dbReference type="GeneID" id="18818569"/>
<gene>
    <name evidence="2" type="ORF">SERLADRAFT_463497</name>
</gene>
<dbReference type="AlphaFoldDB" id="F8NSC2"/>
<dbReference type="RefSeq" id="XP_007316604.1">
    <property type="nucleotide sequence ID" value="XM_007316542.1"/>
</dbReference>
<dbReference type="PROSITE" id="PS50097">
    <property type="entry name" value="BTB"/>
    <property type="match status" value="1"/>
</dbReference>
<evidence type="ECO:0000313" key="2">
    <source>
        <dbReference type="EMBL" id="EGO26431.1"/>
    </source>
</evidence>
<dbReference type="Proteomes" id="UP000008064">
    <property type="component" value="Unassembled WGS sequence"/>
</dbReference>
<proteinExistence type="predicted"/>
<accession>F8NSC2</accession>
<dbReference type="InterPro" id="IPR011333">
    <property type="entry name" value="SKP1/BTB/POZ_sf"/>
</dbReference>
<dbReference type="HOGENOM" id="CLU_047592_2_2_1"/>
<evidence type="ECO:0000259" key="1">
    <source>
        <dbReference type="PROSITE" id="PS50097"/>
    </source>
</evidence>
<protein>
    <recommendedName>
        <fullName evidence="1">BTB domain-containing protein</fullName>
    </recommendedName>
</protein>
<dbReference type="Pfam" id="PF00651">
    <property type="entry name" value="BTB"/>
    <property type="match status" value="1"/>
</dbReference>
<dbReference type="Gene3D" id="3.30.710.10">
    <property type="entry name" value="Potassium Channel Kv1.1, Chain A"/>
    <property type="match status" value="1"/>
</dbReference>
<dbReference type="OrthoDB" id="2367075at2759"/>
<dbReference type="KEGG" id="sla:SERLADRAFT_463497"/>
<dbReference type="SUPFAM" id="SSF54695">
    <property type="entry name" value="POZ domain"/>
    <property type="match status" value="1"/>
</dbReference>
<dbReference type="InterPro" id="IPR000210">
    <property type="entry name" value="BTB/POZ_dom"/>
</dbReference>